<dbReference type="EMBL" id="CP027860">
    <property type="protein sequence ID" value="AVP99509.1"/>
    <property type="molecule type" value="Genomic_DNA"/>
</dbReference>
<dbReference type="GO" id="GO:0016301">
    <property type="term" value="F:kinase activity"/>
    <property type="evidence" value="ECO:0007669"/>
    <property type="project" value="UniProtKB-KW"/>
</dbReference>
<gene>
    <name evidence="14" type="primary">folK</name>
    <name evidence="14" type="ORF">C7S18_21065</name>
</gene>
<evidence type="ECO:0000256" key="6">
    <source>
        <dbReference type="ARBA" id="ARBA00022741"/>
    </source>
</evidence>
<reference evidence="14 15" key="1">
    <citation type="submission" date="2018-03" db="EMBL/GenBank/DDBJ databases">
        <title>Ahniella affigens gen. nov., sp. nov., a gammaproteobacterium isolated from sandy soil near a stream.</title>
        <authorList>
            <person name="Ko Y."/>
            <person name="Kim J.-H."/>
        </authorList>
    </citation>
    <scope>NUCLEOTIDE SEQUENCE [LARGE SCALE GENOMIC DNA]</scope>
    <source>
        <strain evidence="14 15">D13</strain>
    </source>
</reference>
<protein>
    <recommendedName>
        <fullName evidence="4">2-amino-4-hydroxy-6-hydroxymethyldihydropteridine pyrophosphokinase</fullName>
        <ecNumber evidence="3">2.7.6.3</ecNumber>
    </recommendedName>
    <alternativeName>
        <fullName evidence="11">6-hydroxymethyl-7,8-dihydropterin pyrophosphokinase</fullName>
    </alternativeName>
    <alternativeName>
        <fullName evidence="12">7,8-dihydro-6-hydroxymethylpterin-pyrophosphokinase</fullName>
    </alternativeName>
</protein>
<organism evidence="14 15">
    <name type="scientific">Ahniella affigens</name>
    <dbReference type="NCBI Taxonomy" id="2021234"/>
    <lineage>
        <taxon>Bacteria</taxon>
        <taxon>Pseudomonadati</taxon>
        <taxon>Pseudomonadota</taxon>
        <taxon>Gammaproteobacteria</taxon>
        <taxon>Lysobacterales</taxon>
        <taxon>Rhodanobacteraceae</taxon>
        <taxon>Ahniella</taxon>
    </lineage>
</organism>
<keyword evidence="15" id="KW-1185">Reference proteome</keyword>
<keyword evidence="6" id="KW-0547">Nucleotide-binding</keyword>
<evidence type="ECO:0000256" key="11">
    <source>
        <dbReference type="ARBA" id="ARBA00029766"/>
    </source>
</evidence>
<name>A0A2P1PXD7_9GAMM</name>
<evidence type="ECO:0000256" key="8">
    <source>
        <dbReference type="ARBA" id="ARBA00022840"/>
    </source>
</evidence>
<dbReference type="GO" id="GO:0005524">
    <property type="term" value="F:ATP binding"/>
    <property type="evidence" value="ECO:0007669"/>
    <property type="project" value="UniProtKB-KW"/>
</dbReference>
<keyword evidence="5" id="KW-0808">Transferase</keyword>
<dbReference type="UniPathway" id="UPA00077">
    <property type="reaction ID" value="UER00155"/>
</dbReference>
<keyword evidence="7 14" id="KW-0418">Kinase</keyword>
<evidence type="ECO:0000256" key="2">
    <source>
        <dbReference type="ARBA" id="ARBA00005810"/>
    </source>
</evidence>
<evidence type="ECO:0000313" key="14">
    <source>
        <dbReference type="EMBL" id="AVP99509.1"/>
    </source>
</evidence>
<dbReference type="GO" id="GO:0046656">
    <property type="term" value="P:folic acid biosynthetic process"/>
    <property type="evidence" value="ECO:0007669"/>
    <property type="project" value="UniProtKB-KW"/>
</dbReference>
<dbReference type="Gene3D" id="3.30.70.560">
    <property type="entry name" value="7,8-Dihydro-6-hydroxymethylpterin-pyrophosphokinase HPPK"/>
    <property type="match status" value="1"/>
</dbReference>
<accession>A0A2P1PXD7</accession>
<dbReference type="Pfam" id="PF01288">
    <property type="entry name" value="HPPK"/>
    <property type="match status" value="1"/>
</dbReference>
<dbReference type="SUPFAM" id="SSF55083">
    <property type="entry name" value="6-hydroxymethyl-7,8-dihydropterin pyrophosphokinase, HPPK"/>
    <property type="match status" value="1"/>
</dbReference>
<evidence type="ECO:0000313" key="15">
    <source>
        <dbReference type="Proteomes" id="UP000241074"/>
    </source>
</evidence>
<evidence type="ECO:0000256" key="3">
    <source>
        <dbReference type="ARBA" id="ARBA00013253"/>
    </source>
</evidence>
<feature type="domain" description="7,8-dihydro-6-hydroxymethylpterin-pyrophosphokinase" evidence="13">
    <location>
        <begin position="6"/>
        <end position="130"/>
    </location>
</feature>
<evidence type="ECO:0000259" key="13">
    <source>
        <dbReference type="Pfam" id="PF01288"/>
    </source>
</evidence>
<proteinExistence type="inferred from homology"/>
<evidence type="ECO:0000256" key="9">
    <source>
        <dbReference type="ARBA" id="ARBA00022909"/>
    </source>
</evidence>
<comment type="function">
    <text evidence="10">Catalyzes the transfer of pyrophosphate from adenosine triphosphate (ATP) to 6-hydroxymethyl-7,8-dihydropterin, an enzymatic step in folate biosynthesis pathway.</text>
</comment>
<dbReference type="RefSeq" id="WP_106893426.1">
    <property type="nucleotide sequence ID" value="NZ_CP027860.1"/>
</dbReference>
<dbReference type="GO" id="GO:0046654">
    <property type="term" value="P:tetrahydrofolate biosynthetic process"/>
    <property type="evidence" value="ECO:0007669"/>
    <property type="project" value="UniProtKB-UniPathway"/>
</dbReference>
<dbReference type="PANTHER" id="PTHR43071">
    <property type="entry name" value="2-AMINO-4-HYDROXY-6-HYDROXYMETHYLDIHYDROPTERIDINE PYROPHOSPHOKINASE"/>
    <property type="match status" value="1"/>
</dbReference>
<dbReference type="InterPro" id="IPR000550">
    <property type="entry name" value="Hppk"/>
</dbReference>
<evidence type="ECO:0000256" key="7">
    <source>
        <dbReference type="ARBA" id="ARBA00022777"/>
    </source>
</evidence>
<dbReference type="EC" id="2.7.6.3" evidence="3"/>
<dbReference type="PANTHER" id="PTHR43071:SF1">
    <property type="entry name" value="2-AMINO-4-HYDROXY-6-HYDROXYMETHYLDIHYDROPTERIDINE PYROPHOSPHOKINASE"/>
    <property type="match status" value="1"/>
</dbReference>
<dbReference type="InterPro" id="IPR035907">
    <property type="entry name" value="Hppk_sf"/>
</dbReference>
<comment type="similarity">
    <text evidence="2">Belongs to the HPPK family.</text>
</comment>
<keyword evidence="8" id="KW-0067">ATP-binding</keyword>
<evidence type="ECO:0000256" key="10">
    <source>
        <dbReference type="ARBA" id="ARBA00029409"/>
    </source>
</evidence>
<dbReference type="CDD" id="cd00483">
    <property type="entry name" value="HPPK"/>
    <property type="match status" value="1"/>
</dbReference>
<evidence type="ECO:0000256" key="1">
    <source>
        <dbReference type="ARBA" id="ARBA00005051"/>
    </source>
</evidence>
<dbReference type="NCBIfam" id="TIGR01498">
    <property type="entry name" value="folK"/>
    <property type="match status" value="1"/>
</dbReference>
<dbReference type="OrthoDB" id="9790168at2"/>
<sequence>MTEVLLSLGSNQEPYRHLQAAATALRDTFGPVRFSPVYETAAVGFDGPAFLNAGAWLDTDWDVYRLDRWLHELEDALGRKRDVPRFSSRTIDIDIVFFGDAMLKGPGNLQIPRPELKHAFVLKPLTDLAPDFVVPGQGLSLRALWQQHPEAGAFYPAGHYALV</sequence>
<evidence type="ECO:0000256" key="4">
    <source>
        <dbReference type="ARBA" id="ARBA00016218"/>
    </source>
</evidence>
<reference evidence="14 15" key="2">
    <citation type="submission" date="2018-03" db="EMBL/GenBank/DDBJ databases">
        <authorList>
            <person name="Keele B.F."/>
        </authorList>
    </citation>
    <scope>NUCLEOTIDE SEQUENCE [LARGE SCALE GENOMIC DNA]</scope>
    <source>
        <strain evidence="14 15">D13</strain>
    </source>
</reference>
<dbReference type="GO" id="GO:0003848">
    <property type="term" value="F:2-amino-4-hydroxy-6-hydroxymethyldihydropteridine diphosphokinase activity"/>
    <property type="evidence" value="ECO:0007669"/>
    <property type="project" value="UniProtKB-EC"/>
</dbReference>
<evidence type="ECO:0000256" key="12">
    <source>
        <dbReference type="ARBA" id="ARBA00033413"/>
    </source>
</evidence>
<comment type="pathway">
    <text evidence="1">Cofactor biosynthesis; tetrahydrofolate biosynthesis; 2-amino-4-hydroxy-6-hydroxymethyl-7,8-dihydropteridine diphosphate from 7,8-dihydroneopterin triphosphate: step 4/4.</text>
</comment>
<evidence type="ECO:0000256" key="5">
    <source>
        <dbReference type="ARBA" id="ARBA00022679"/>
    </source>
</evidence>
<dbReference type="Proteomes" id="UP000241074">
    <property type="component" value="Chromosome"/>
</dbReference>
<dbReference type="AlphaFoldDB" id="A0A2P1PXD7"/>
<keyword evidence="9" id="KW-0289">Folate biosynthesis</keyword>
<dbReference type="KEGG" id="xba:C7S18_21065"/>